<keyword evidence="3" id="KW-1185">Reference proteome</keyword>
<proteinExistence type="predicted"/>
<organism evidence="2 3">
    <name type="scientific">Stylosanthes scabra</name>
    <dbReference type="NCBI Taxonomy" id="79078"/>
    <lineage>
        <taxon>Eukaryota</taxon>
        <taxon>Viridiplantae</taxon>
        <taxon>Streptophyta</taxon>
        <taxon>Embryophyta</taxon>
        <taxon>Tracheophyta</taxon>
        <taxon>Spermatophyta</taxon>
        <taxon>Magnoliopsida</taxon>
        <taxon>eudicotyledons</taxon>
        <taxon>Gunneridae</taxon>
        <taxon>Pentapetalae</taxon>
        <taxon>rosids</taxon>
        <taxon>fabids</taxon>
        <taxon>Fabales</taxon>
        <taxon>Fabaceae</taxon>
        <taxon>Papilionoideae</taxon>
        <taxon>50 kb inversion clade</taxon>
        <taxon>dalbergioids sensu lato</taxon>
        <taxon>Dalbergieae</taxon>
        <taxon>Pterocarpus clade</taxon>
        <taxon>Stylosanthes</taxon>
    </lineage>
</organism>
<evidence type="ECO:0000313" key="2">
    <source>
        <dbReference type="EMBL" id="MED6169819.1"/>
    </source>
</evidence>
<dbReference type="EMBL" id="JASCZI010151124">
    <property type="protein sequence ID" value="MED6169819.1"/>
    <property type="molecule type" value="Genomic_DNA"/>
</dbReference>
<dbReference type="Proteomes" id="UP001341840">
    <property type="component" value="Unassembled WGS sequence"/>
</dbReference>
<name>A0ABU6V8V9_9FABA</name>
<evidence type="ECO:0000256" key="1">
    <source>
        <dbReference type="SAM" id="MobiDB-lite"/>
    </source>
</evidence>
<accession>A0ABU6V8V9</accession>
<gene>
    <name evidence="2" type="ORF">PIB30_024791</name>
</gene>
<feature type="compositionally biased region" description="Basic and acidic residues" evidence="1">
    <location>
        <begin position="14"/>
        <end position="24"/>
    </location>
</feature>
<evidence type="ECO:0000313" key="3">
    <source>
        <dbReference type="Proteomes" id="UP001341840"/>
    </source>
</evidence>
<reference evidence="2 3" key="1">
    <citation type="journal article" date="2023" name="Plants (Basel)">
        <title>Bridging the Gap: Combining Genomics and Transcriptomics Approaches to Understand Stylosanthes scabra, an Orphan Legume from the Brazilian Caatinga.</title>
        <authorList>
            <person name="Ferreira-Neto J.R.C."/>
            <person name="da Silva M.D."/>
            <person name="Binneck E."/>
            <person name="de Melo N.F."/>
            <person name="da Silva R.H."/>
            <person name="de Melo A.L.T.M."/>
            <person name="Pandolfi V."/>
            <person name="Bustamante F.O."/>
            <person name="Brasileiro-Vidal A.C."/>
            <person name="Benko-Iseppon A.M."/>
        </authorList>
    </citation>
    <scope>NUCLEOTIDE SEQUENCE [LARGE SCALE GENOMIC DNA]</scope>
    <source>
        <tissue evidence="2">Leaves</tissue>
    </source>
</reference>
<comment type="caution">
    <text evidence="2">The sequence shown here is derived from an EMBL/GenBank/DDBJ whole genome shotgun (WGS) entry which is preliminary data.</text>
</comment>
<feature type="region of interest" description="Disordered" evidence="1">
    <location>
        <begin position="1"/>
        <end position="24"/>
    </location>
</feature>
<protein>
    <submittedName>
        <fullName evidence="2">Uncharacterized protein</fullName>
    </submittedName>
</protein>
<sequence length="92" mass="9982">MVVLDQWKQGAGRPEAEERTMSDHQIRARSVIGEEGSHVSSSLTKSCSFLLIMGKDKETTVVLKSAEDVIRAQCGVKDVVSIARGGRCQCCS</sequence>